<sequence>MQSAPTNEFLTRKHVAYFQRCLSLLPHSYQCLDSTRLTLGMFCFSGLDLLGTLTTVLSQDERRGYIDWIYAQQVTAAVTDVPGSHGFCGGPFSGPMTSEDKARNHYTVANLAATYSALVSLVVLGDDLARVDRHEIVTSLRHLQQPNGGFTPHPYSIECDLRFVYCACAICHLLDDWSGVDKAKAVGFIRACQQYDGGFATAPGNESHGGVLVSAVASLKLMGHLDDDTAFDRSAAVAWGLRQQDRGFHGRVNKEDDTCYSYWIGAGLKVMGAYDLVNLERQRAFLLATQRHIGGFGKAPSDYPDTLHSYMGLTAFSMMGEPGLKELIPELNISMDAYQAFRARQSSALCRSSPI</sequence>
<comment type="similarity">
    <text evidence="3">Belongs to the protein prenyltransferase subunit beta family.</text>
</comment>
<evidence type="ECO:0000256" key="9">
    <source>
        <dbReference type="ARBA" id="ARBA00022737"/>
    </source>
</evidence>
<dbReference type="GO" id="GO:0005953">
    <property type="term" value="C:CAAX-protein geranylgeranyltransferase complex"/>
    <property type="evidence" value="ECO:0007669"/>
    <property type="project" value="InterPro"/>
</dbReference>
<keyword evidence="15" id="KW-1185">Reference proteome</keyword>
<organism evidence="14 15">
    <name type="scientific">Tieghemiomyces parasiticus</name>
    <dbReference type="NCBI Taxonomy" id="78921"/>
    <lineage>
        <taxon>Eukaryota</taxon>
        <taxon>Fungi</taxon>
        <taxon>Fungi incertae sedis</taxon>
        <taxon>Zoopagomycota</taxon>
        <taxon>Kickxellomycotina</taxon>
        <taxon>Dimargaritomycetes</taxon>
        <taxon>Dimargaritales</taxon>
        <taxon>Dimargaritaceae</taxon>
        <taxon>Tieghemiomyces</taxon>
    </lineage>
</organism>
<comment type="caution">
    <text evidence="14">The sequence shown here is derived from an EMBL/GenBank/DDBJ whole genome shotgun (WGS) entry which is preliminary data.</text>
</comment>
<evidence type="ECO:0000256" key="6">
    <source>
        <dbReference type="ARBA" id="ARBA00022602"/>
    </source>
</evidence>
<evidence type="ECO:0000259" key="13">
    <source>
        <dbReference type="Pfam" id="PF00432"/>
    </source>
</evidence>
<dbReference type="GO" id="GO:0046872">
    <property type="term" value="F:metal ion binding"/>
    <property type="evidence" value="ECO:0007669"/>
    <property type="project" value="UniProtKB-KW"/>
</dbReference>
<dbReference type="SUPFAM" id="SSF48239">
    <property type="entry name" value="Terpenoid cyclases/Protein prenyltransferases"/>
    <property type="match status" value="1"/>
</dbReference>
<dbReference type="OrthoDB" id="24893at2759"/>
<dbReference type="InterPro" id="IPR045089">
    <property type="entry name" value="PGGT1B-like"/>
</dbReference>
<dbReference type="InterPro" id="IPR001330">
    <property type="entry name" value="Prenyltrans"/>
</dbReference>
<dbReference type="InterPro" id="IPR041960">
    <property type="entry name" value="GGTase_I_beta"/>
</dbReference>
<evidence type="ECO:0000256" key="2">
    <source>
        <dbReference type="ARBA" id="ARBA00001947"/>
    </source>
</evidence>
<accession>A0A9W8A442</accession>
<keyword evidence="11" id="KW-0460">Magnesium</keyword>
<dbReference type="EC" id="2.5.1.59" evidence="4"/>
<dbReference type="PANTHER" id="PTHR11774:SF4">
    <property type="entry name" value="GERANYLGERANYL TRANSFERASE TYPE-1 SUBUNIT BETA"/>
    <property type="match status" value="1"/>
</dbReference>
<evidence type="ECO:0000256" key="10">
    <source>
        <dbReference type="ARBA" id="ARBA00022833"/>
    </source>
</evidence>
<evidence type="ECO:0000256" key="7">
    <source>
        <dbReference type="ARBA" id="ARBA00022679"/>
    </source>
</evidence>
<evidence type="ECO:0000256" key="3">
    <source>
        <dbReference type="ARBA" id="ARBA00010497"/>
    </source>
</evidence>
<comment type="cofactor">
    <cofactor evidence="2">
        <name>Zn(2+)</name>
        <dbReference type="ChEBI" id="CHEBI:29105"/>
    </cofactor>
</comment>
<reference evidence="14" key="1">
    <citation type="submission" date="2022-07" db="EMBL/GenBank/DDBJ databases">
        <title>Phylogenomic reconstructions and comparative analyses of Kickxellomycotina fungi.</title>
        <authorList>
            <person name="Reynolds N.K."/>
            <person name="Stajich J.E."/>
            <person name="Barry K."/>
            <person name="Grigoriev I.V."/>
            <person name="Crous P."/>
            <person name="Smith M.E."/>
        </authorList>
    </citation>
    <scope>NUCLEOTIDE SEQUENCE</scope>
    <source>
        <strain evidence="14">RSA 861</strain>
    </source>
</reference>
<evidence type="ECO:0000256" key="8">
    <source>
        <dbReference type="ARBA" id="ARBA00022723"/>
    </source>
</evidence>
<dbReference type="AlphaFoldDB" id="A0A9W8A442"/>
<dbReference type="EMBL" id="JANBPT010000397">
    <property type="protein sequence ID" value="KAJ1922395.1"/>
    <property type="molecule type" value="Genomic_DNA"/>
</dbReference>
<protein>
    <recommendedName>
        <fullName evidence="5">Geranylgeranyl transferase type-1 subunit beta</fullName>
        <ecNumber evidence="4">2.5.1.59</ecNumber>
    </recommendedName>
    <alternativeName>
        <fullName evidence="12">Geranylgeranyl transferase type I subunit beta</fullName>
    </alternativeName>
</protein>
<comment type="cofactor">
    <cofactor evidence="1">
        <name>Mg(2+)</name>
        <dbReference type="ChEBI" id="CHEBI:18420"/>
    </cofactor>
</comment>
<proteinExistence type="inferred from homology"/>
<evidence type="ECO:0000256" key="5">
    <source>
        <dbReference type="ARBA" id="ARBA00020603"/>
    </source>
</evidence>
<keyword evidence="8" id="KW-0479">Metal-binding</keyword>
<evidence type="ECO:0000256" key="1">
    <source>
        <dbReference type="ARBA" id="ARBA00001946"/>
    </source>
</evidence>
<keyword evidence="10" id="KW-0862">Zinc</keyword>
<evidence type="ECO:0000256" key="11">
    <source>
        <dbReference type="ARBA" id="ARBA00022842"/>
    </source>
</evidence>
<keyword evidence="7 14" id="KW-0808">Transferase</keyword>
<gene>
    <name evidence="14" type="primary">CDC43_1</name>
    <name evidence="14" type="ORF">IWQ60_006550</name>
</gene>
<keyword evidence="9" id="KW-0677">Repeat</keyword>
<name>A0A9W8A442_9FUNG</name>
<dbReference type="Pfam" id="PF00432">
    <property type="entry name" value="Prenyltrans"/>
    <property type="match status" value="1"/>
</dbReference>
<dbReference type="Proteomes" id="UP001150569">
    <property type="component" value="Unassembled WGS sequence"/>
</dbReference>
<feature type="domain" description="Prenyltransferase alpha-alpha toroid" evidence="13">
    <location>
        <begin position="9"/>
        <end position="333"/>
    </location>
</feature>
<dbReference type="PANTHER" id="PTHR11774">
    <property type="entry name" value="GERANYLGERANYL TRANSFERASE TYPE BETA SUBUNIT"/>
    <property type="match status" value="1"/>
</dbReference>
<evidence type="ECO:0000256" key="12">
    <source>
        <dbReference type="ARBA" id="ARBA00031713"/>
    </source>
</evidence>
<evidence type="ECO:0000313" key="15">
    <source>
        <dbReference type="Proteomes" id="UP001150569"/>
    </source>
</evidence>
<dbReference type="InterPro" id="IPR008930">
    <property type="entry name" value="Terpenoid_cyclase/PrenylTrfase"/>
</dbReference>
<keyword evidence="6" id="KW-0637">Prenyltransferase</keyword>
<dbReference type="GO" id="GO:0004662">
    <property type="term" value="F:CAAX-protein geranylgeranyltransferase activity"/>
    <property type="evidence" value="ECO:0007669"/>
    <property type="project" value="UniProtKB-EC"/>
</dbReference>
<evidence type="ECO:0000313" key="14">
    <source>
        <dbReference type="EMBL" id="KAJ1922395.1"/>
    </source>
</evidence>
<dbReference type="Gene3D" id="1.50.10.20">
    <property type="match status" value="1"/>
</dbReference>
<dbReference type="CDD" id="cd02895">
    <property type="entry name" value="GGTase-I"/>
    <property type="match status" value="1"/>
</dbReference>
<evidence type="ECO:0000256" key="4">
    <source>
        <dbReference type="ARBA" id="ARBA00012700"/>
    </source>
</evidence>